<comment type="caution">
    <text evidence="7">The sequence shown here is derived from an EMBL/GenBank/DDBJ whole genome shotgun (WGS) entry which is preliminary data.</text>
</comment>
<evidence type="ECO:0000256" key="1">
    <source>
        <dbReference type="ARBA" id="ARBA00022741"/>
    </source>
</evidence>
<dbReference type="GO" id="GO:0000725">
    <property type="term" value="P:recombinational repair"/>
    <property type="evidence" value="ECO:0007669"/>
    <property type="project" value="TreeGrafter"/>
</dbReference>
<reference evidence="7 8" key="1">
    <citation type="submission" date="2023-08" db="EMBL/GenBank/DDBJ databases">
        <authorList>
            <person name="Dale J."/>
        </authorList>
    </citation>
    <scope>NUCLEOTIDE SEQUENCE [LARGE SCALE GENOMIC DNA]</scope>
    <source>
        <strain evidence="7 8">2023EL-00788</strain>
    </source>
</reference>
<dbReference type="GO" id="GO:0016787">
    <property type="term" value="F:hydrolase activity"/>
    <property type="evidence" value="ECO:0007669"/>
    <property type="project" value="UniProtKB-KW"/>
</dbReference>
<dbReference type="GO" id="GO:0003677">
    <property type="term" value="F:DNA binding"/>
    <property type="evidence" value="ECO:0007669"/>
    <property type="project" value="InterPro"/>
</dbReference>
<dbReference type="Pfam" id="PF13245">
    <property type="entry name" value="AAA_19"/>
    <property type="match status" value="1"/>
</dbReference>
<evidence type="ECO:0000256" key="4">
    <source>
        <dbReference type="ARBA" id="ARBA00022840"/>
    </source>
</evidence>
<keyword evidence="1" id="KW-0547">Nucleotide-binding</keyword>
<protein>
    <recommendedName>
        <fullName evidence="5">DNA 3'-5' helicase II</fullName>
    </recommendedName>
</protein>
<evidence type="ECO:0000313" key="7">
    <source>
        <dbReference type="EMBL" id="MDQ2254609.1"/>
    </source>
</evidence>
<dbReference type="PANTHER" id="PTHR11070">
    <property type="entry name" value="UVRD / RECB / PCRA DNA HELICASE FAMILY MEMBER"/>
    <property type="match status" value="1"/>
</dbReference>
<keyword evidence="4" id="KW-0067">ATP-binding</keyword>
<evidence type="ECO:0000259" key="6">
    <source>
        <dbReference type="Pfam" id="PF13361"/>
    </source>
</evidence>
<evidence type="ECO:0000313" key="8">
    <source>
        <dbReference type="Proteomes" id="UP001225042"/>
    </source>
</evidence>
<dbReference type="Proteomes" id="UP001225042">
    <property type="component" value="Unassembled WGS sequence"/>
</dbReference>
<dbReference type="PANTHER" id="PTHR11070:SF2">
    <property type="entry name" value="ATP-DEPENDENT DNA HELICASE SRS2"/>
    <property type="match status" value="1"/>
</dbReference>
<dbReference type="GO" id="GO:0005524">
    <property type="term" value="F:ATP binding"/>
    <property type="evidence" value="ECO:0007669"/>
    <property type="project" value="UniProtKB-KW"/>
</dbReference>
<evidence type="ECO:0000256" key="3">
    <source>
        <dbReference type="ARBA" id="ARBA00022806"/>
    </source>
</evidence>
<dbReference type="InterPro" id="IPR000212">
    <property type="entry name" value="DNA_helicase_UvrD/REP"/>
</dbReference>
<name>A0AAW8H521_9ENTR</name>
<dbReference type="AlphaFoldDB" id="A0AAW8H521"/>
<gene>
    <name evidence="7" type="ORF">RBJ67_00395</name>
</gene>
<dbReference type="InterPro" id="IPR027417">
    <property type="entry name" value="P-loop_NTPase"/>
</dbReference>
<dbReference type="Gene3D" id="3.40.50.300">
    <property type="entry name" value="P-loop containing nucleotide triphosphate hydrolases"/>
    <property type="match status" value="2"/>
</dbReference>
<feature type="domain" description="UvrD-like helicase C-terminal" evidence="6">
    <location>
        <begin position="450"/>
        <end position="554"/>
    </location>
</feature>
<proteinExistence type="predicted"/>
<evidence type="ECO:0000256" key="5">
    <source>
        <dbReference type="ARBA" id="ARBA00034923"/>
    </source>
</evidence>
<keyword evidence="2" id="KW-0378">Hydrolase</keyword>
<evidence type="ECO:0000256" key="2">
    <source>
        <dbReference type="ARBA" id="ARBA00022801"/>
    </source>
</evidence>
<accession>A0AAW8H521</accession>
<dbReference type="EMBL" id="JAVDKS010000001">
    <property type="protein sequence ID" value="MDQ2254609.1"/>
    <property type="molecule type" value="Genomic_DNA"/>
</dbReference>
<organism evidence="7 8">
    <name type="scientific">Enterobacter soli</name>
    <dbReference type="NCBI Taxonomy" id="885040"/>
    <lineage>
        <taxon>Bacteria</taxon>
        <taxon>Pseudomonadati</taxon>
        <taxon>Pseudomonadota</taxon>
        <taxon>Gammaproteobacteria</taxon>
        <taxon>Enterobacterales</taxon>
        <taxon>Enterobacteriaceae</taxon>
        <taxon>Enterobacter</taxon>
    </lineage>
</organism>
<dbReference type="RefSeq" id="WP_306683876.1">
    <property type="nucleotide sequence ID" value="NZ_JAVDKR010000007.1"/>
</dbReference>
<dbReference type="SUPFAM" id="SSF52540">
    <property type="entry name" value="P-loop containing nucleoside triphosphate hydrolases"/>
    <property type="match status" value="1"/>
</dbReference>
<dbReference type="GO" id="GO:0043138">
    <property type="term" value="F:3'-5' DNA helicase activity"/>
    <property type="evidence" value="ECO:0007669"/>
    <property type="project" value="TreeGrafter"/>
</dbReference>
<keyword evidence="3" id="KW-0347">Helicase</keyword>
<dbReference type="InterPro" id="IPR014017">
    <property type="entry name" value="DNA_helicase_UvrD-like_C"/>
</dbReference>
<keyword evidence="8" id="KW-1185">Reference proteome</keyword>
<sequence>MQRLIESAETAAEESLQQMYSCIRNRRHFKLEAGAGAGKTFSLVKGLQFIIDEQGIDLAKRFQRVACITYTNVATEEINTRTDSNPVVFASTIHGFCWSLIQNYQPFLWESLPTIDSKWEEMINEIEEKGKRKILYSTGRRRLTDTEAYLSHDDILPLMVLLLSKEKFRLNLVSKYPIIFIDEYQDTHKEFAEALVEYFVSPEVVTSTPLLGFFGDSWQKIYRIGVGSLTHPNLTEIRKHANFRSDSKIVETLNNMRPELPQVARNDADLGSVCIYHTNNWIGDRQNSGHWKGDLFPNDSHDALVLAKSRLTGVGWDFSSETSRILMLTHKVMASEQGYETLVNAFSNNDSLFNLENNHISYLVNTLLPALDSFEKGLYGKMFLALGSSAPKIKKAMDKVVWKDNFDALSELKEDGSVGDVLSFLKTMSPSILPDKISSLEDKLDSSGSDEISQSRSLNELQKLRDVPFKELIAFEKYINNHTPFSTKHGVKGAEFDNVLVVLGRGWNLYNWDQLFMWLHTTCPENKRDALERNRNLFYVACSRPKHHLAVLITQHLSDESLALLNQWFGHETVRSLY</sequence>
<dbReference type="Pfam" id="PF13361">
    <property type="entry name" value="UvrD_C"/>
    <property type="match status" value="1"/>
</dbReference>